<proteinExistence type="predicted"/>
<dbReference type="InterPro" id="IPR021247">
    <property type="entry name" value="DUF2785"/>
</dbReference>
<accession>A0A5J6SIT6</accession>
<dbReference type="OrthoDB" id="7619731at2"/>
<dbReference type="Pfam" id="PF10978">
    <property type="entry name" value="DUF2785"/>
    <property type="match status" value="1"/>
</dbReference>
<dbReference type="KEGG" id="psyo:PB01_02495"/>
<reference evidence="1 2" key="1">
    <citation type="submission" date="2018-07" db="EMBL/GenBank/DDBJ databases">
        <title>Complete genome sequence of Psychrobacillus sp. PB01, isolated from iceberg, and comparative genome analysis of Psychrobacillus strains.</title>
        <authorList>
            <person name="Lee P.C."/>
        </authorList>
    </citation>
    <scope>NUCLEOTIDE SEQUENCE [LARGE SCALE GENOMIC DNA]</scope>
    <source>
        <strain evidence="1 2">PB01</strain>
    </source>
</reference>
<sequence length="271" mass="31072">MANLENILRSIISADSNTVSSEVLNEMIDNIGSTDPILRDNLIYSAFCTLITGNYLDQQQLEYILNKLLENKSVVLDIDKPITDSVFTRSFTILFYAAIVEYDSTKQIISKDLVRKVIDATHEYMGKESDFRGYVEKKGWAHAPAHGADLLDSIAKHPIASEDDALMTLQHITRFLTLAHGYQDDEEERLARAFVTLTKYHLNEDFIKTWLIQLKQSLSEKRANSKGELQPYYAQLAFKNFLKSSYFLLEKEAIQNDIKETIKDLVVQMIY</sequence>
<dbReference type="RefSeq" id="WP_151698715.1">
    <property type="nucleotide sequence ID" value="NZ_CP031223.1"/>
</dbReference>
<protein>
    <submittedName>
        <fullName evidence="1">DUF2785 domain-containing protein</fullName>
    </submittedName>
</protein>
<evidence type="ECO:0000313" key="1">
    <source>
        <dbReference type="EMBL" id="QFF97771.1"/>
    </source>
</evidence>
<dbReference type="Proteomes" id="UP000325517">
    <property type="component" value="Chromosome"/>
</dbReference>
<dbReference type="AlphaFoldDB" id="A0A5J6SIT6"/>
<gene>
    <name evidence="1" type="ORF">PB01_02495</name>
</gene>
<evidence type="ECO:0000313" key="2">
    <source>
        <dbReference type="Proteomes" id="UP000325517"/>
    </source>
</evidence>
<dbReference type="EMBL" id="CP031223">
    <property type="protein sequence ID" value="QFF97771.1"/>
    <property type="molecule type" value="Genomic_DNA"/>
</dbReference>
<keyword evidence="2" id="KW-1185">Reference proteome</keyword>
<name>A0A5J6SIT6_9BACI</name>
<organism evidence="1 2">
    <name type="scientific">Psychrobacillus glaciei</name>
    <dbReference type="NCBI Taxonomy" id="2283160"/>
    <lineage>
        <taxon>Bacteria</taxon>
        <taxon>Bacillati</taxon>
        <taxon>Bacillota</taxon>
        <taxon>Bacilli</taxon>
        <taxon>Bacillales</taxon>
        <taxon>Bacillaceae</taxon>
        <taxon>Psychrobacillus</taxon>
    </lineage>
</organism>